<feature type="transmembrane region" description="Helical" evidence="1">
    <location>
        <begin position="256"/>
        <end position="280"/>
    </location>
</feature>
<keyword evidence="1" id="KW-0472">Membrane</keyword>
<comment type="caution">
    <text evidence="2">The sequence shown here is derived from an EMBL/GenBank/DDBJ whole genome shotgun (WGS) entry which is preliminary data.</text>
</comment>
<feature type="transmembrane region" description="Helical" evidence="1">
    <location>
        <begin position="186"/>
        <end position="206"/>
    </location>
</feature>
<evidence type="ECO:0000256" key="1">
    <source>
        <dbReference type="SAM" id="Phobius"/>
    </source>
</evidence>
<evidence type="ECO:0000313" key="2">
    <source>
        <dbReference type="EMBL" id="MFC4104917.1"/>
    </source>
</evidence>
<feature type="transmembrane region" description="Helical" evidence="1">
    <location>
        <begin position="12"/>
        <end position="31"/>
    </location>
</feature>
<accession>A0ABV8KGA6</accession>
<keyword evidence="3" id="KW-1185">Reference proteome</keyword>
<name>A0ABV8KGA6_9ACTN</name>
<keyword evidence="1" id="KW-0812">Transmembrane</keyword>
<sequence>MTDTREKRVTWAELFFDLVLVFAITQVSELLHDQHTWAGVGQALIVFMPVYWAWVGTTVHANLHDVENPTDRLGLGALALCALFMALALPEAYGPRGMLFAGAYVALRVLLAALYLRGRQTFIVTPQIAVCVTGPLMLAGGLAPMPWRTLLWALVALVDLAAPRVLRSRMIRTAFDPGHLVERFGLFLMIALGESVVGIGATAAHLEHLSAAVVLAVTAAFALACALWWVYFVYASSAMRYAVATAEIKTDVIRPVLTWGHLAFVAAVVAVAVGLTEVVAHPGRPLGPGAAAFLFGGTGLYLATFGYTRYRMFRTWSTTRLSTAVVVLALLPVALLVPALAALLVLATLVAGLNLLEHLIVTRRALRSGTPTGPEPRPST</sequence>
<protein>
    <submittedName>
        <fullName evidence="2">Low temperature requirement protein A</fullName>
    </submittedName>
</protein>
<dbReference type="EMBL" id="JBHSBN010000002">
    <property type="protein sequence ID" value="MFC4104917.1"/>
    <property type="molecule type" value="Genomic_DNA"/>
</dbReference>
<gene>
    <name evidence="2" type="ORF">ACFOX0_03045</name>
</gene>
<dbReference type="PANTHER" id="PTHR36840">
    <property type="entry name" value="BLL5714 PROTEIN"/>
    <property type="match status" value="1"/>
</dbReference>
<feature type="transmembrane region" description="Helical" evidence="1">
    <location>
        <begin position="212"/>
        <end position="235"/>
    </location>
</feature>
<feature type="transmembrane region" description="Helical" evidence="1">
    <location>
        <begin position="123"/>
        <end position="143"/>
    </location>
</feature>
<evidence type="ECO:0000313" key="3">
    <source>
        <dbReference type="Proteomes" id="UP001595868"/>
    </source>
</evidence>
<dbReference type="InterPro" id="IPR010640">
    <property type="entry name" value="Low_temperature_requirement_A"/>
</dbReference>
<dbReference type="RefSeq" id="WP_377541904.1">
    <property type="nucleotide sequence ID" value="NZ_JBHSBN010000002.1"/>
</dbReference>
<feature type="transmembrane region" description="Helical" evidence="1">
    <location>
        <begin position="286"/>
        <end position="307"/>
    </location>
</feature>
<feature type="transmembrane region" description="Helical" evidence="1">
    <location>
        <begin position="37"/>
        <end position="61"/>
    </location>
</feature>
<dbReference type="Pfam" id="PF06772">
    <property type="entry name" value="LtrA"/>
    <property type="match status" value="1"/>
</dbReference>
<organism evidence="2 3">
    <name type="scientific">Micromonospora zhanjiangensis</name>
    <dbReference type="NCBI Taxonomy" id="1522057"/>
    <lineage>
        <taxon>Bacteria</taxon>
        <taxon>Bacillati</taxon>
        <taxon>Actinomycetota</taxon>
        <taxon>Actinomycetes</taxon>
        <taxon>Micromonosporales</taxon>
        <taxon>Micromonosporaceae</taxon>
        <taxon>Micromonospora</taxon>
    </lineage>
</organism>
<reference evidence="3" key="1">
    <citation type="journal article" date="2019" name="Int. J. Syst. Evol. Microbiol.">
        <title>The Global Catalogue of Microorganisms (GCM) 10K type strain sequencing project: providing services to taxonomists for standard genome sequencing and annotation.</title>
        <authorList>
            <consortium name="The Broad Institute Genomics Platform"/>
            <consortium name="The Broad Institute Genome Sequencing Center for Infectious Disease"/>
            <person name="Wu L."/>
            <person name="Ma J."/>
        </authorList>
    </citation>
    <scope>NUCLEOTIDE SEQUENCE [LARGE SCALE GENOMIC DNA]</scope>
    <source>
        <strain evidence="3">2902at01</strain>
    </source>
</reference>
<dbReference type="PANTHER" id="PTHR36840:SF1">
    <property type="entry name" value="BLL5714 PROTEIN"/>
    <property type="match status" value="1"/>
</dbReference>
<dbReference type="Proteomes" id="UP001595868">
    <property type="component" value="Unassembled WGS sequence"/>
</dbReference>
<proteinExistence type="predicted"/>
<feature type="transmembrane region" description="Helical" evidence="1">
    <location>
        <begin position="73"/>
        <end position="93"/>
    </location>
</feature>
<feature type="transmembrane region" description="Helical" evidence="1">
    <location>
        <begin position="99"/>
        <end position="116"/>
    </location>
</feature>
<keyword evidence="1" id="KW-1133">Transmembrane helix</keyword>
<feature type="transmembrane region" description="Helical" evidence="1">
    <location>
        <begin position="149"/>
        <end position="166"/>
    </location>
</feature>